<evidence type="ECO:0000313" key="3">
    <source>
        <dbReference type="Proteomes" id="UP000054630"/>
    </source>
</evidence>
<comment type="caution">
    <text evidence="2">The sequence shown here is derived from an EMBL/GenBank/DDBJ whole genome shotgun (WGS) entry which is preliminary data.</text>
</comment>
<accession>A0A0V0RFM0</accession>
<dbReference type="AlphaFoldDB" id="A0A0V0RFM0"/>
<name>A0A0V0RFM0_9BILA</name>
<dbReference type="Proteomes" id="UP000054630">
    <property type="component" value="Unassembled WGS sequence"/>
</dbReference>
<feature type="region of interest" description="Disordered" evidence="1">
    <location>
        <begin position="92"/>
        <end position="139"/>
    </location>
</feature>
<proteinExistence type="predicted"/>
<keyword evidence="3" id="KW-1185">Reference proteome</keyword>
<evidence type="ECO:0000313" key="2">
    <source>
        <dbReference type="EMBL" id="KRX13300.1"/>
    </source>
</evidence>
<reference evidence="2 3" key="1">
    <citation type="submission" date="2015-01" db="EMBL/GenBank/DDBJ databases">
        <title>Evolution of Trichinella species and genotypes.</title>
        <authorList>
            <person name="Korhonen P.K."/>
            <person name="Edoardo P."/>
            <person name="Giuseppe L.R."/>
            <person name="Gasser R.B."/>
        </authorList>
    </citation>
    <scope>NUCLEOTIDE SEQUENCE [LARGE SCALE GENOMIC DNA]</scope>
    <source>
        <strain evidence="2">ISS37</strain>
    </source>
</reference>
<dbReference type="EMBL" id="JYDL01000209">
    <property type="protein sequence ID" value="KRX13300.1"/>
    <property type="molecule type" value="Genomic_DNA"/>
</dbReference>
<sequence length="139" mass="15154">MVAISLQPQGCCPSAIPLTSAPLPQDFLPLPLASPPQRLSLPVNARLEHSELSPNALFLGSNFDRLRETIRSVLQDSSFDGVRGESSFELLQQETHSETASSLSLRTLEASTSGHRNRPSPGRAWPSLRPTLPHQYGTE</sequence>
<evidence type="ECO:0000256" key="1">
    <source>
        <dbReference type="SAM" id="MobiDB-lite"/>
    </source>
</evidence>
<dbReference type="OrthoDB" id="10567663at2759"/>
<feature type="compositionally biased region" description="Polar residues" evidence="1">
    <location>
        <begin position="92"/>
        <end position="114"/>
    </location>
</feature>
<protein>
    <submittedName>
        <fullName evidence="2">Uncharacterized protein</fullName>
    </submittedName>
</protein>
<gene>
    <name evidence="2" type="ORF">T07_9364</name>
</gene>
<organism evidence="2 3">
    <name type="scientific">Trichinella nelsoni</name>
    <dbReference type="NCBI Taxonomy" id="6336"/>
    <lineage>
        <taxon>Eukaryota</taxon>
        <taxon>Metazoa</taxon>
        <taxon>Ecdysozoa</taxon>
        <taxon>Nematoda</taxon>
        <taxon>Enoplea</taxon>
        <taxon>Dorylaimia</taxon>
        <taxon>Trichinellida</taxon>
        <taxon>Trichinellidae</taxon>
        <taxon>Trichinella</taxon>
    </lineage>
</organism>